<dbReference type="Proteomes" id="UP000297597">
    <property type="component" value="Unassembled WGS sequence"/>
</dbReference>
<evidence type="ECO:0000313" key="2">
    <source>
        <dbReference type="Proteomes" id="UP000297597"/>
    </source>
</evidence>
<name>A0A4Y7RWX7_9FIRM</name>
<comment type="caution">
    <text evidence="1">The sequence shown here is derived from an EMBL/GenBank/DDBJ whole genome shotgun (WGS) entry which is preliminary data.</text>
</comment>
<dbReference type="RefSeq" id="WP_134212630.1">
    <property type="nucleotide sequence ID" value="NZ_QFFZ01000005.1"/>
</dbReference>
<dbReference type="AlphaFoldDB" id="A0A4Y7RWX7"/>
<accession>A0A4Y7RWX7</accession>
<gene>
    <name evidence="1" type="ORF">Pmgp_00753</name>
</gene>
<protein>
    <submittedName>
        <fullName evidence="1">Uncharacterized protein</fullName>
    </submittedName>
</protein>
<evidence type="ECO:0000313" key="1">
    <source>
        <dbReference type="EMBL" id="TEB12777.1"/>
    </source>
</evidence>
<reference evidence="1 2" key="1">
    <citation type="journal article" date="2018" name="Environ. Microbiol.">
        <title>Novel energy conservation strategies and behaviour of Pelotomaculum schinkii driving syntrophic propionate catabolism.</title>
        <authorList>
            <person name="Hidalgo-Ahumada C.A.P."/>
            <person name="Nobu M.K."/>
            <person name="Narihiro T."/>
            <person name="Tamaki H."/>
            <person name="Liu W.T."/>
            <person name="Kamagata Y."/>
            <person name="Stams A.J.M."/>
            <person name="Imachi H."/>
            <person name="Sousa D.Z."/>
        </authorList>
    </citation>
    <scope>NUCLEOTIDE SEQUENCE [LARGE SCALE GENOMIC DNA]</scope>
    <source>
        <strain evidence="1 2">MGP</strain>
    </source>
</reference>
<dbReference type="EMBL" id="QFFZ01000005">
    <property type="protein sequence ID" value="TEB12777.1"/>
    <property type="molecule type" value="Genomic_DNA"/>
</dbReference>
<proteinExistence type="predicted"/>
<dbReference type="OrthoDB" id="184666at2"/>
<sequence length="76" mass="8803">MNKVVNLYPDQSLLAEYQEYLAGKSERTTDAYIRVLRQFTSWIAEGREAVAVFIPSILPRRPWKCTWSTWKPPGTA</sequence>
<keyword evidence="2" id="KW-1185">Reference proteome</keyword>
<organism evidence="1 2">
    <name type="scientific">Pelotomaculum propionicicum</name>
    <dbReference type="NCBI Taxonomy" id="258475"/>
    <lineage>
        <taxon>Bacteria</taxon>
        <taxon>Bacillati</taxon>
        <taxon>Bacillota</taxon>
        <taxon>Clostridia</taxon>
        <taxon>Eubacteriales</taxon>
        <taxon>Desulfotomaculaceae</taxon>
        <taxon>Pelotomaculum</taxon>
    </lineage>
</organism>